<evidence type="ECO:0000313" key="3">
    <source>
        <dbReference type="Proteomes" id="UP000190080"/>
    </source>
</evidence>
<proteinExistence type="predicted"/>
<dbReference type="AlphaFoldDB" id="A0A1V4ILF5"/>
<dbReference type="InterPro" id="IPR050266">
    <property type="entry name" value="AB_hydrolase_sf"/>
</dbReference>
<dbReference type="Pfam" id="PF12146">
    <property type="entry name" value="Hydrolase_4"/>
    <property type="match status" value="1"/>
</dbReference>
<dbReference type="Gene3D" id="3.40.50.1820">
    <property type="entry name" value="alpha/beta hydrolase"/>
    <property type="match status" value="1"/>
</dbReference>
<keyword evidence="2" id="KW-0378">Hydrolase</keyword>
<dbReference type="STRING" id="1450648.CLORY_27250"/>
<dbReference type="RefSeq" id="WP_079425356.1">
    <property type="nucleotide sequence ID" value="NZ_MZGV01000029.1"/>
</dbReference>
<sequence length="272" mass="31047">MECKVKDISINYEVIGSGKPIVVLHGYYIDHRAMTACMEPVFNSKNDYKRIYIDLPGMGKSGSAEWITNSDIMLDIVIDFINQIIPNEKFLLVGYSYGGYLSRGIINKMANRVDGLLLLCPVIVANFKKRNNPTHIILKKDNKLLSELEPSDAEFFNSAHVIQSKRIWDRCKKEILSGIKLADSNFLANIKKNGYEFSFNVDELNEKFDKPSLILLGHQDSTVGYKDAFEILDNYPRATFGILDEAGHHLHIEQEDLFYSLVSEWITRVEES</sequence>
<gene>
    <name evidence="2" type="ORF">CLORY_27250</name>
</gene>
<organism evidence="2 3">
    <name type="scientific">Clostridium oryzae</name>
    <dbReference type="NCBI Taxonomy" id="1450648"/>
    <lineage>
        <taxon>Bacteria</taxon>
        <taxon>Bacillati</taxon>
        <taxon>Bacillota</taxon>
        <taxon>Clostridia</taxon>
        <taxon>Eubacteriales</taxon>
        <taxon>Clostridiaceae</taxon>
        <taxon>Clostridium</taxon>
    </lineage>
</organism>
<dbReference type="SUPFAM" id="SSF53474">
    <property type="entry name" value="alpha/beta-Hydrolases"/>
    <property type="match status" value="1"/>
</dbReference>
<accession>A0A1V4ILF5</accession>
<dbReference type="GO" id="GO:0004064">
    <property type="term" value="F:arylesterase activity"/>
    <property type="evidence" value="ECO:0007669"/>
    <property type="project" value="UniProtKB-EC"/>
</dbReference>
<protein>
    <submittedName>
        <fullName evidence="2">Arylesterase</fullName>
        <ecNumber evidence="2">1.-.-.-</ecNumber>
        <ecNumber evidence="2">3.1.1.2</ecNumber>
    </submittedName>
</protein>
<feature type="domain" description="Serine aminopeptidase S33" evidence="1">
    <location>
        <begin position="21"/>
        <end position="255"/>
    </location>
</feature>
<dbReference type="InterPro" id="IPR022742">
    <property type="entry name" value="Hydrolase_4"/>
</dbReference>
<dbReference type="OrthoDB" id="9775557at2"/>
<name>A0A1V4ILF5_9CLOT</name>
<reference evidence="2 3" key="1">
    <citation type="submission" date="2017-03" db="EMBL/GenBank/DDBJ databases">
        <title>Genome sequence of Clostridium oryzae DSM 28571.</title>
        <authorList>
            <person name="Poehlein A."/>
            <person name="Daniel R."/>
        </authorList>
    </citation>
    <scope>NUCLEOTIDE SEQUENCE [LARGE SCALE GENOMIC DNA]</scope>
    <source>
        <strain evidence="2 3">DSM 28571</strain>
    </source>
</reference>
<dbReference type="EMBL" id="MZGV01000029">
    <property type="protein sequence ID" value="OPJ60674.1"/>
    <property type="molecule type" value="Genomic_DNA"/>
</dbReference>
<dbReference type="EC" id="3.1.1.2" evidence="2"/>
<dbReference type="Proteomes" id="UP000190080">
    <property type="component" value="Unassembled WGS sequence"/>
</dbReference>
<dbReference type="GO" id="GO:0016491">
    <property type="term" value="F:oxidoreductase activity"/>
    <property type="evidence" value="ECO:0007669"/>
    <property type="project" value="UniProtKB-KW"/>
</dbReference>
<comment type="caution">
    <text evidence="2">The sequence shown here is derived from an EMBL/GenBank/DDBJ whole genome shotgun (WGS) entry which is preliminary data.</text>
</comment>
<keyword evidence="3" id="KW-1185">Reference proteome</keyword>
<dbReference type="EC" id="1.-.-.-" evidence="2"/>
<dbReference type="PANTHER" id="PTHR43798">
    <property type="entry name" value="MONOACYLGLYCEROL LIPASE"/>
    <property type="match status" value="1"/>
</dbReference>
<keyword evidence="2" id="KW-0560">Oxidoreductase</keyword>
<evidence type="ECO:0000313" key="2">
    <source>
        <dbReference type="EMBL" id="OPJ60674.1"/>
    </source>
</evidence>
<dbReference type="PANTHER" id="PTHR43798:SF6">
    <property type="entry name" value="HYDROLASE, PUTATIVE (AFU_ORTHOLOGUE AFUA_4G13070)-RELATED"/>
    <property type="match status" value="1"/>
</dbReference>
<dbReference type="InterPro" id="IPR029058">
    <property type="entry name" value="AB_hydrolase_fold"/>
</dbReference>
<evidence type="ECO:0000259" key="1">
    <source>
        <dbReference type="Pfam" id="PF12146"/>
    </source>
</evidence>